<dbReference type="AlphaFoldDB" id="A0A016V9K4"/>
<gene>
    <name evidence="1" type="primary">Acey_s0014.g2460</name>
    <name evidence="1" type="ORF">Y032_0014g2460</name>
</gene>
<organism evidence="1 2">
    <name type="scientific">Ancylostoma ceylanicum</name>
    <dbReference type="NCBI Taxonomy" id="53326"/>
    <lineage>
        <taxon>Eukaryota</taxon>
        <taxon>Metazoa</taxon>
        <taxon>Ecdysozoa</taxon>
        <taxon>Nematoda</taxon>
        <taxon>Chromadorea</taxon>
        <taxon>Rhabditida</taxon>
        <taxon>Rhabditina</taxon>
        <taxon>Rhabditomorpha</taxon>
        <taxon>Strongyloidea</taxon>
        <taxon>Ancylostomatidae</taxon>
        <taxon>Ancylostomatinae</taxon>
        <taxon>Ancylostoma</taxon>
    </lineage>
</organism>
<proteinExistence type="predicted"/>
<evidence type="ECO:0000313" key="2">
    <source>
        <dbReference type="Proteomes" id="UP000024635"/>
    </source>
</evidence>
<sequence length="98" mass="11271">MERVNMNGDDWSNSFMAPHLYSLQLGFDHLVSESQMPISAVAGKLKLRRSGMFVFEIVTKCEDANAINHIRFFSLVVSEFKRMEAELVIVKPGMEFYH</sequence>
<dbReference type="EMBL" id="JARK01001350">
    <property type="protein sequence ID" value="EYC24354.1"/>
    <property type="molecule type" value="Genomic_DNA"/>
</dbReference>
<evidence type="ECO:0000313" key="1">
    <source>
        <dbReference type="EMBL" id="EYC24354.1"/>
    </source>
</evidence>
<keyword evidence="2" id="KW-1185">Reference proteome</keyword>
<comment type="caution">
    <text evidence="1">The sequence shown here is derived from an EMBL/GenBank/DDBJ whole genome shotgun (WGS) entry which is preliminary data.</text>
</comment>
<protein>
    <submittedName>
        <fullName evidence="1">Uncharacterized protein</fullName>
    </submittedName>
</protein>
<dbReference type="Proteomes" id="UP000024635">
    <property type="component" value="Unassembled WGS sequence"/>
</dbReference>
<reference evidence="2" key="1">
    <citation type="journal article" date="2015" name="Nat. Genet.">
        <title>The genome and transcriptome of the zoonotic hookworm Ancylostoma ceylanicum identify infection-specific gene families.</title>
        <authorList>
            <person name="Schwarz E.M."/>
            <person name="Hu Y."/>
            <person name="Antoshechkin I."/>
            <person name="Miller M.M."/>
            <person name="Sternberg P.W."/>
            <person name="Aroian R.V."/>
        </authorList>
    </citation>
    <scope>NUCLEOTIDE SEQUENCE</scope>
    <source>
        <strain evidence="2">HY135</strain>
    </source>
</reference>
<accession>A0A016V9K4</accession>
<name>A0A016V9K4_9BILA</name>